<accession>A0A1A8X3H0</accession>
<dbReference type="AlphaFoldDB" id="A0A1A8X3H0"/>
<evidence type="ECO:0000313" key="3">
    <source>
        <dbReference type="Proteomes" id="UP000078546"/>
    </source>
</evidence>
<reference evidence="3" key="1">
    <citation type="submission" date="2016-05" db="EMBL/GenBank/DDBJ databases">
        <authorList>
            <person name="Naeem Raeece"/>
        </authorList>
    </citation>
    <scope>NUCLEOTIDE SEQUENCE [LARGE SCALE GENOMIC DNA]</scope>
</reference>
<gene>
    <name evidence="2" type="ORF">POVCU1_050980</name>
</gene>
<protein>
    <submittedName>
        <fullName evidence="2">PIR Superfamily Protein</fullName>
    </submittedName>
</protein>
<dbReference type="InterPro" id="IPR008780">
    <property type="entry name" value="Plasmodium_Vir"/>
</dbReference>
<sequence length="343" mass="39591">MASGTSETGLAKLFGYTPKELFSEIFYQNREIYYPDLYKYSGYCNKIASPKEKNRMKGLCKKVLKYLEISKEWKKNESAYDECILLNYWIYDTLDKYFNHDTDDMNVAFGTLQFIWDPLTKDYNSTSFYKKCIPLFDMLKYKDWKERKELYDYYVNYNSVYSTANNYDEKCKEYYEYIEGKASLYEHFGSLCTSDNSSCPEIYDKCMPYNPDLVLHTIKCHNDIVSERAATREAASKVSASHHSSEQELVSGSYSSGQGLTQQNTDIGKTFGHSVLGAAPVLLTASVLYKYTPVGSWIRNLGRNNPNSISNMDGEMERFLGNTQESGNMFFDGGENYISYQPM</sequence>
<dbReference type="Proteomes" id="UP000078546">
    <property type="component" value="Unassembled WGS sequence"/>
</dbReference>
<feature type="compositionally biased region" description="Polar residues" evidence="1">
    <location>
        <begin position="247"/>
        <end position="257"/>
    </location>
</feature>
<dbReference type="EMBL" id="FLQV01001165">
    <property type="protein sequence ID" value="SBS99148.1"/>
    <property type="molecule type" value="Genomic_DNA"/>
</dbReference>
<evidence type="ECO:0000313" key="2">
    <source>
        <dbReference type="EMBL" id="SBS99148.1"/>
    </source>
</evidence>
<feature type="region of interest" description="Disordered" evidence="1">
    <location>
        <begin position="235"/>
        <end position="257"/>
    </location>
</feature>
<organism evidence="2 3">
    <name type="scientific">Plasmodium ovale curtisi</name>
    <dbReference type="NCBI Taxonomy" id="864141"/>
    <lineage>
        <taxon>Eukaryota</taxon>
        <taxon>Sar</taxon>
        <taxon>Alveolata</taxon>
        <taxon>Apicomplexa</taxon>
        <taxon>Aconoidasida</taxon>
        <taxon>Haemosporida</taxon>
        <taxon>Plasmodiidae</taxon>
        <taxon>Plasmodium</taxon>
        <taxon>Plasmodium (Plasmodium)</taxon>
    </lineage>
</organism>
<dbReference type="Pfam" id="PF05795">
    <property type="entry name" value="Plasmodium_Vir"/>
    <property type="match status" value="2"/>
</dbReference>
<evidence type="ECO:0000256" key="1">
    <source>
        <dbReference type="SAM" id="MobiDB-lite"/>
    </source>
</evidence>
<name>A0A1A8X3H0_PLAOA</name>
<proteinExistence type="predicted"/>